<accession>A0A0K8S9A7</accession>
<evidence type="ECO:0000313" key="2">
    <source>
        <dbReference type="EMBL" id="JAG49862.1"/>
    </source>
</evidence>
<protein>
    <submittedName>
        <fullName evidence="2">Uncharacterized protein</fullName>
    </submittedName>
</protein>
<name>A0A0K8S9A7_LYGHE</name>
<dbReference type="AlphaFoldDB" id="A0A0K8S9A7"/>
<sequence length="122" mass="13294">CIMNPSGHGKKGRPKTKIFACLCPCSVFEYVDTDGNLGNIKKKEVGKVGSYNAMDPMDENQRPTRDINSKSVHRMPPSGPSPCRQPLYEGPNKPHNKPPSSSPPSPCKIPFLARTPCTDGTK</sequence>
<feature type="non-terminal residue" evidence="2">
    <location>
        <position position="122"/>
    </location>
</feature>
<organism evidence="2">
    <name type="scientific">Lygus hesperus</name>
    <name type="common">Western plant bug</name>
    <dbReference type="NCBI Taxonomy" id="30085"/>
    <lineage>
        <taxon>Eukaryota</taxon>
        <taxon>Metazoa</taxon>
        <taxon>Ecdysozoa</taxon>
        <taxon>Arthropoda</taxon>
        <taxon>Hexapoda</taxon>
        <taxon>Insecta</taxon>
        <taxon>Pterygota</taxon>
        <taxon>Neoptera</taxon>
        <taxon>Paraneoptera</taxon>
        <taxon>Hemiptera</taxon>
        <taxon>Heteroptera</taxon>
        <taxon>Panheteroptera</taxon>
        <taxon>Cimicomorpha</taxon>
        <taxon>Miridae</taxon>
        <taxon>Mirini</taxon>
        <taxon>Lygus</taxon>
    </lineage>
</organism>
<dbReference type="EMBL" id="GBRD01015964">
    <property type="protein sequence ID" value="JAG49862.1"/>
    <property type="molecule type" value="Transcribed_RNA"/>
</dbReference>
<feature type="non-terminal residue" evidence="2">
    <location>
        <position position="1"/>
    </location>
</feature>
<feature type="region of interest" description="Disordered" evidence="1">
    <location>
        <begin position="47"/>
        <end position="122"/>
    </location>
</feature>
<evidence type="ECO:0000256" key="1">
    <source>
        <dbReference type="SAM" id="MobiDB-lite"/>
    </source>
</evidence>
<feature type="compositionally biased region" description="Basic and acidic residues" evidence="1">
    <location>
        <begin position="59"/>
        <end position="68"/>
    </location>
</feature>
<reference evidence="2" key="1">
    <citation type="submission" date="2014-09" db="EMBL/GenBank/DDBJ databases">
        <authorList>
            <person name="Magalhaes I.L.F."/>
            <person name="Oliveira U."/>
            <person name="Santos F.R."/>
            <person name="Vidigal T.H.D.A."/>
            <person name="Brescovit A.D."/>
            <person name="Santos A.J."/>
        </authorList>
    </citation>
    <scope>NUCLEOTIDE SEQUENCE</scope>
</reference>
<proteinExistence type="predicted"/>